<protein>
    <submittedName>
        <fullName evidence="4">Glucan 1,3-beta-glucosidase</fullName>
    </submittedName>
</protein>
<evidence type="ECO:0000313" key="4">
    <source>
        <dbReference type="EMBL" id="KAF7311925.1"/>
    </source>
</evidence>
<feature type="compositionally biased region" description="Low complexity" evidence="1">
    <location>
        <begin position="1156"/>
        <end position="1178"/>
    </location>
</feature>
<dbReference type="InterPro" id="IPR024535">
    <property type="entry name" value="RHGA/B-epi-like_pectate_lyase"/>
</dbReference>
<accession>A0A8H6T6R0</accession>
<feature type="domain" description="Rhamnogalacturonase A/B/Epimerase-like pectate lyase" evidence="3">
    <location>
        <begin position="63"/>
        <end position="294"/>
    </location>
</feature>
<evidence type="ECO:0000256" key="2">
    <source>
        <dbReference type="SAM" id="SignalP"/>
    </source>
</evidence>
<dbReference type="CDD" id="cd23668">
    <property type="entry name" value="GH55_beta13glucanase-like"/>
    <property type="match status" value="1"/>
</dbReference>
<reference evidence="4" key="1">
    <citation type="submission" date="2020-05" db="EMBL/GenBank/DDBJ databases">
        <title>Mycena genomes resolve the evolution of fungal bioluminescence.</title>
        <authorList>
            <person name="Tsai I.J."/>
        </authorList>
    </citation>
    <scope>NUCLEOTIDE SEQUENCE</scope>
    <source>
        <strain evidence="4">171206Taipei</strain>
    </source>
</reference>
<dbReference type="Gene3D" id="2.160.20.10">
    <property type="entry name" value="Single-stranded right-handed beta-helix, Pectin lyase-like"/>
    <property type="match status" value="2"/>
</dbReference>
<dbReference type="EMBL" id="JACAZF010000002">
    <property type="protein sequence ID" value="KAF7311925.1"/>
    <property type="molecule type" value="Genomic_DNA"/>
</dbReference>
<evidence type="ECO:0000259" key="3">
    <source>
        <dbReference type="Pfam" id="PF12708"/>
    </source>
</evidence>
<feature type="region of interest" description="Disordered" evidence="1">
    <location>
        <begin position="1128"/>
        <end position="1220"/>
    </location>
</feature>
<keyword evidence="5" id="KW-1185">Reference proteome</keyword>
<dbReference type="Pfam" id="PF12708">
    <property type="entry name" value="Pect-lyase_RHGA_epim"/>
    <property type="match status" value="2"/>
</dbReference>
<feature type="signal peptide" evidence="2">
    <location>
        <begin position="1"/>
        <end position="25"/>
    </location>
</feature>
<evidence type="ECO:0000313" key="5">
    <source>
        <dbReference type="Proteomes" id="UP000636479"/>
    </source>
</evidence>
<name>A0A8H6T6R0_9AGAR</name>
<dbReference type="PROSITE" id="PS51257">
    <property type="entry name" value="PROKAR_LIPOPROTEIN"/>
    <property type="match status" value="1"/>
</dbReference>
<dbReference type="OrthoDB" id="1046782at2759"/>
<dbReference type="InterPro" id="IPR012334">
    <property type="entry name" value="Pectin_lyas_fold"/>
</dbReference>
<keyword evidence="2" id="KW-0732">Signal</keyword>
<feature type="compositionally biased region" description="Basic and acidic residues" evidence="1">
    <location>
        <begin position="1207"/>
        <end position="1220"/>
    </location>
</feature>
<dbReference type="GeneID" id="59341454"/>
<feature type="chain" id="PRO_5035003275" evidence="2">
    <location>
        <begin position="26"/>
        <end position="1775"/>
    </location>
</feature>
<dbReference type="RefSeq" id="XP_037224033.1">
    <property type="nucleotide sequence ID" value="XM_037358938.1"/>
</dbReference>
<dbReference type="InterPro" id="IPR051801">
    <property type="entry name" value="GH28_Enzymes"/>
</dbReference>
<gene>
    <name evidence="4" type="ORF">MIND_00203900</name>
</gene>
<dbReference type="InterPro" id="IPR011050">
    <property type="entry name" value="Pectin_lyase_fold/virulence"/>
</dbReference>
<evidence type="ECO:0000256" key="1">
    <source>
        <dbReference type="SAM" id="MobiDB-lite"/>
    </source>
</evidence>
<sequence>MPRLRAKHLLALSLYTVLSVLPAAGAGCAGISGSASPSDPFWMNTAALTSASKSAYKAGYKVFRNVKTDYHAVGDGVADDTVAINNAISDGGRCGQGCASSTLTPAIIFFPPGKYRVTAPIIPFYYTTLVGDYNNKPTIIADANFVGIAVIDADPYIPGAVNPDGTGVNWWTNQNNFFRSIRNFVIDVRAVSPNAYGTGIHWQVGQATSLNNIDFKMSSASGTKHQGIFMENGSGGFMSDLTFDGGAFGMWISNQQFTIRNVKITNAVSAVYQLWNWGFTWQNIQISNCQVGFDLATGGLTLETQSAGGVLIIDSKISSTGIGIRMTSSQPSKLGGSVILDNVAFSAITTANIQDASGTVVAANAGVGLEWFQGNVYLGNTKRYLRGSYTPAGSRPQLLTDGSGTYFSRSRPQYQSYSPGQFRTLMTSGVGAKGDGVTDDTVAINNFISQNSGCAILIIETGTYLVSDTIFVPSGTQLVGVLYSVIMGTGSKFADQNNPRPVVRVGNPGDVGIAELSDFVITTTGGSAGAIGIQWNLAASSSGSAGLWDVHVRLGGARGTNINSANCPTSSVNAAACASAFLGIHITSFGSGYFENVWVWNADHDLDDPNQTRINSFSGRGVLVESASGPVWLVGTASEHHVIYQYAFHNAQNVYAGLIQTETPYFQPTPIPPTPFSTNALYGDPSEAVVDAWGLVITRSFNIFVYGAGLYSFFQSNLCLVDRESSAVYIYQLTTTGTTNMISYPGNASIALQADNIDGYASTLTLWEADGTGSPGGGNGTNGGGGFGNWNFVPWNPNPIPPTNAVSETFSIAGGATTVIPIPTQPTIVSIGGQIIFLDPGGTPVTAMLPSTVTEVNGVKPTWSFQIVPPATGSITFTAPVSGGAPTFTTVVTQPTSGAIQTVTGPGGVRWSLSLAPTGPVVLGTLPTTIGISGGITPTPIMPVGWLGPWTDPVFPFTVTTGQPPQSNTNIPWNPNPFPSPGAKTETFVCSGTTTSFPIPTATKIISAGGATITLNSGGTPVGGPLATQCSEVGGIFPTWSLDIIPPPGASTITFTGPLTSTPTYFSIVPVPPKTDSPNPTVTGPPGDHNRCNPFNFWTLLFGGIINQCLPIDVGIIHGITPVPIPPPDWTGPWTNPIPRPTPPPPGGGGDENTQSVSRPTSSMSRSSSSSTACPTRPADLTLPDDPNNADWDGQGTDPDRKRKRESVHPEVPHNEKYLTRESPAARLVSWAQRVLASAANPLRFMSEWRRETLPPPPSVADRHVSFGPHPAPFHGGSDRQLNGTLHQLARRNRRINIPRCPAVSFTNPQNVLLGPADYVELDPAGGITGTVLVGVPVGGKPAGATNQEHVFELGYIGQWVGSVPMQAGDCTWRGSKQSVQLSTNGRYDNGARTRPSYRSDAKYGVGYLNLGVFVRLIPCSWVDKPLNQAKSNVVNLNANTPQNPPMRAVMDNISTIYPSFNAAADSIYKIEFFLRSLAAVGQYFGGTTQIFHDTALRVQNLLSEITPTQKLADDASLPLMFNTWLTNLINTYPAGCTSRGQNAWTYYRNSMNTLANRLGVPVPACFPLYTLNVYNPSTFNARLLIPTAPTSPRCNVPGTGGVLTYTQQTPPGTLSPIGTLQYGTNNNQVQIMGSGNTNRYAVGSGASLRGNHLQGRALNSVSATDCPNSFLFDDVAANTAGYATTELDFACRNGLGPQDVDVTFVMGGRGLPACILVRRDGNSPWKVLCSPTAQETNNCAGTFVLLGAPGLRKRALDPLTLAISALSFSVFGGL</sequence>
<dbReference type="Proteomes" id="UP000636479">
    <property type="component" value="Unassembled WGS sequence"/>
</dbReference>
<proteinExistence type="predicted"/>
<feature type="domain" description="Rhamnogalacturonase A/B/Epimerase-like pectate lyase" evidence="3">
    <location>
        <begin position="430"/>
        <end position="486"/>
    </location>
</feature>
<dbReference type="PANTHER" id="PTHR31339:SF9">
    <property type="entry name" value="PLASMIN AND FIBRONECTIN-BINDING PROTEIN A"/>
    <property type="match status" value="1"/>
</dbReference>
<dbReference type="PANTHER" id="PTHR31339">
    <property type="entry name" value="PECTIN LYASE-RELATED"/>
    <property type="match status" value="1"/>
</dbReference>
<dbReference type="SUPFAM" id="SSF51126">
    <property type="entry name" value="Pectin lyase-like"/>
    <property type="match status" value="2"/>
</dbReference>
<organism evidence="4 5">
    <name type="scientific">Mycena indigotica</name>
    <dbReference type="NCBI Taxonomy" id="2126181"/>
    <lineage>
        <taxon>Eukaryota</taxon>
        <taxon>Fungi</taxon>
        <taxon>Dikarya</taxon>
        <taxon>Basidiomycota</taxon>
        <taxon>Agaricomycotina</taxon>
        <taxon>Agaricomycetes</taxon>
        <taxon>Agaricomycetidae</taxon>
        <taxon>Agaricales</taxon>
        <taxon>Marasmiineae</taxon>
        <taxon>Mycenaceae</taxon>
        <taxon>Mycena</taxon>
    </lineage>
</organism>
<comment type="caution">
    <text evidence="4">The sequence shown here is derived from an EMBL/GenBank/DDBJ whole genome shotgun (WGS) entry which is preliminary data.</text>
</comment>
<feature type="compositionally biased region" description="Pro residues" evidence="1">
    <location>
        <begin position="1128"/>
        <end position="1147"/>
    </location>
</feature>